<sequence length="357" mass="40098">RTKRSAEPFGTDELDTQRERVGPHVAELWPTQKWRTAPRIGGERRTIGGARPTGRPHQGEFEQRRRRLLAEKTMLARDQTSLSDVRAAELETLRTTKMARTNGFGPAARANTQEAWWLESRLLGHSVATIVHFVDDIVRIRTIDRAANGLSCAKNLFNSAGHSLSHRSRPHRLSDVNNLVEERDDQGGSRGHHAGHRLTVLNDQLHRHLQALPFLRSLGNVFADLLWRQAKRPNFWRQRRCGADFASDGAQINNVDSGRIKLAILISVRARRNVSRSCWTPVGSGSPAVLARPTCRRCIRLRQSRRRRYGRDLSSDSKGDKFRACGQRSSGWAKSREASARLSRPCVSVGALPNGDA</sequence>
<dbReference type="Proteomes" id="UP000095280">
    <property type="component" value="Unplaced"/>
</dbReference>
<evidence type="ECO:0000256" key="1">
    <source>
        <dbReference type="SAM" id="MobiDB-lite"/>
    </source>
</evidence>
<feature type="region of interest" description="Disordered" evidence="1">
    <location>
        <begin position="1"/>
        <end position="25"/>
    </location>
</feature>
<dbReference type="AlphaFoldDB" id="A0A1I8JQE4"/>
<reference evidence="3" key="1">
    <citation type="submission" date="2016-11" db="UniProtKB">
        <authorList>
            <consortium name="WormBaseParasite"/>
        </authorList>
    </citation>
    <scope>IDENTIFICATION</scope>
</reference>
<accession>A0A1I8JQE4</accession>
<dbReference type="WBParaSite" id="snap_masked-unitig_43598-processed-gene-0.0-mRNA-1">
    <property type="protein sequence ID" value="snap_masked-unitig_43598-processed-gene-0.0-mRNA-1"/>
    <property type="gene ID" value="snap_masked-unitig_43598-processed-gene-0.0"/>
</dbReference>
<proteinExistence type="predicted"/>
<evidence type="ECO:0000313" key="3">
    <source>
        <dbReference type="WBParaSite" id="snap_masked-unitig_43598-processed-gene-0.0-mRNA-1"/>
    </source>
</evidence>
<organism evidence="2 3">
    <name type="scientific">Macrostomum lignano</name>
    <dbReference type="NCBI Taxonomy" id="282301"/>
    <lineage>
        <taxon>Eukaryota</taxon>
        <taxon>Metazoa</taxon>
        <taxon>Spiralia</taxon>
        <taxon>Lophotrochozoa</taxon>
        <taxon>Platyhelminthes</taxon>
        <taxon>Rhabditophora</taxon>
        <taxon>Macrostomorpha</taxon>
        <taxon>Macrostomida</taxon>
        <taxon>Macrostomidae</taxon>
        <taxon>Macrostomum</taxon>
    </lineage>
</organism>
<keyword evidence="2" id="KW-1185">Reference proteome</keyword>
<name>A0A1I8JQE4_9PLAT</name>
<evidence type="ECO:0000313" key="2">
    <source>
        <dbReference type="Proteomes" id="UP000095280"/>
    </source>
</evidence>
<feature type="region of interest" description="Disordered" evidence="1">
    <location>
        <begin position="43"/>
        <end position="62"/>
    </location>
</feature>
<protein>
    <submittedName>
        <fullName evidence="3">Transposase</fullName>
    </submittedName>
</protein>